<name>A0A8J5V5I7_ZIZPA</name>
<proteinExistence type="predicted"/>
<feature type="compositionally biased region" description="Polar residues" evidence="1">
    <location>
        <begin position="166"/>
        <end position="175"/>
    </location>
</feature>
<accession>A0A8J5V5I7</accession>
<reference evidence="2" key="2">
    <citation type="submission" date="2021-02" db="EMBL/GenBank/DDBJ databases">
        <authorList>
            <person name="Kimball J.A."/>
            <person name="Haas M.W."/>
            <person name="Macchietto M."/>
            <person name="Kono T."/>
            <person name="Duquette J."/>
            <person name="Shao M."/>
        </authorList>
    </citation>
    <scope>NUCLEOTIDE SEQUENCE</scope>
    <source>
        <tissue evidence="2">Fresh leaf tissue</tissue>
    </source>
</reference>
<comment type="caution">
    <text evidence="2">The sequence shown here is derived from an EMBL/GenBank/DDBJ whole genome shotgun (WGS) entry which is preliminary data.</text>
</comment>
<keyword evidence="3" id="KW-1185">Reference proteome</keyword>
<feature type="region of interest" description="Disordered" evidence="1">
    <location>
        <begin position="1"/>
        <end position="33"/>
    </location>
</feature>
<feature type="compositionally biased region" description="Basic and acidic residues" evidence="1">
    <location>
        <begin position="191"/>
        <end position="201"/>
    </location>
</feature>
<evidence type="ECO:0000313" key="2">
    <source>
        <dbReference type="EMBL" id="KAG8048316.1"/>
    </source>
</evidence>
<evidence type="ECO:0000313" key="3">
    <source>
        <dbReference type="Proteomes" id="UP000729402"/>
    </source>
</evidence>
<feature type="compositionally biased region" description="Basic residues" evidence="1">
    <location>
        <begin position="1"/>
        <end position="14"/>
    </location>
</feature>
<feature type="region of interest" description="Disordered" evidence="1">
    <location>
        <begin position="121"/>
        <end position="145"/>
    </location>
</feature>
<sequence length="201" mass="22773">MRKQPSSRKGRLVPHMREQLNRGGRRKTRDGSSRTWRVRLGRRKTRDNNSRTWRVRAFRSSQRRRLRRTAMRISTTHHADQHARAMQIGRLGLGKIPSAPTRRDYELRSRGPAVLGAEALDNLVSDSRRSSSTTPPPHPSIDPMAEPSLSELAAMIKQLATNMESLQSKVQGLQQEHTDASSAGPRALVTGEHHNDRPPQF</sequence>
<organism evidence="2 3">
    <name type="scientific">Zizania palustris</name>
    <name type="common">Northern wild rice</name>
    <dbReference type="NCBI Taxonomy" id="103762"/>
    <lineage>
        <taxon>Eukaryota</taxon>
        <taxon>Viridiplantae</taxon>
        <taxon>Streptophyta</taxon>
        <taxon>Embryophyta</taxon>
        <taxon>Tracheophyta</taxon>
        <taxon>Spermatophyta</taxon>
        <taxon>Magnoliopsida</taxon>
        <taxon>Liliopsida</taxon>
        <taxon>Poales</taxon>
        <taxon>Poaceae</taxon>
        <taxon>BOP clade</taxon>
        <taxon>Oryzoideae</taxon>
        <taxon>Oryzeae</taxon>
        <taxon>Zizaniinae</taxon>
        <taxon>Zizania</taxon>
    </lineage>
</organism>
<dbReference type="EMBL" id="JAAALK010000290">
    <property type="protein sequence ID" value="KAG8048316.1"/>
    <property type="molecule type" value="Genomic_DNA"/>
</dbReference>
<dbReference type="Proteomes" id="UP000729402">
    <property type="component" value="Unassembled WGS sequence"/>
</dbReference>
<feature type="region of interest" description="Disordered" evidence="1">
    <location>
        <begin position="166"/>
        <end position="201"/>
    </location>
</feature>
<reference evidence="2" key="1">
    <citation type="journal article" date="2021" name="bioRxiv">
        <title>Whole Genome Assembly and Annotation of Northern Wild Rice, Zizania palustris L., Supports a Whole Genome Duplication in the Zizania Genus.</title>
        <authorList>
            <person name="Haas M."/>
            <person name="Kono T."/>
            <person name="Macchietto M."/>
            <person name="Millas R."/>
            <person name="McGilp L."/>
            <person name="Shao M."/>
            <person name="Duquette J."/>
            <person name="Hirsch C.N."/>
            <person name="Kimball J."/>
        </authorList>
    </citation>
    <scope>NUCLEOTIDE SEQUENCE</scope>
    <source>
        <tissue evidence="2">Fresh leaf tissue</tissue>
    </source>
</reference>
<gene>
    <name evidence="2" type="ORF">GUJ93_ZPchr0008g13225</name>
</gene>
<protein>
    <submittedName>
        <fullName evidence="2">Uncharacterized protein</fullName>
    </submittedName>
</protein>
<dbReference type="AlphaFoldDB" id="A0A8J5V5I7"/>
<evidence type="ECO:0000256" key="1">
    <source>
        <dbReference type="SAM" id="MobiDB-lite"/>
    </source>
</evidence>